<feature type="compositionally biased region" description="Basic and acidic residues" evidence="1">
    <location>
        <begin position="52"/>
        <end position="62"/>
    </location>
</feature>
<sequence>MPVSTDGQEQEFVNRRGSHTNYDHGPTNEHSCHTFTGTVVASSTLSPSQVSEYRKQKSAERI</sequence>
<dbReference type="Proteomes" id="UP000070544">
    <property type="component" value="Unassembled WGS sequence"/>
</dbReference>
<feature type="region of interest" description="Disordered" evidence="1">
    <location>
        <begin position="42"/>
        <end position="62"/>
    </location>
</feature>
<evidence type="ECO:0000256" key="1">
    <source>
        <dbReference type="SAM" id="MobiDB-lite"/>
    </source>
</evidence>
<gene>
    <name evidence="2" type="ORF">M427DRAFT_59562</name>
</gene>
<proteinExistence type="predicted"/>
<dbReference type="EMBL" id="KQ965788">
    <property type="protein sequence ID" value="KXS12416.1"/>
    <property type="molecule type" value="Genomic_DNA"/>
</dbReference>
<organism evidence="2 3">
    <name type="scientific">Gonapodya prolifera (strain JEL478)</name>
    <name type="common">Monoblepharis prolifera</name>
    <dbReference type="NCBI Taxonomy" id="1344416"/>
    <lineage>
        <taxon>Eukaryota</taxon>
        <taxon>Fungi</taxon>
        <taxon>Fungi incertae sedis</taxon>
        <taxon>Chytridiomycota</taxon>
        <taxon>Chytridiomycota incertae sedis</taxon>
        <taxon>Monoblepharidomycetes</taxon>
        <taxon>Monoblepharidales</taxon>
        <taxon>Gonapodyaceae</taxon>
        <taxon>Gonapodya</taxon>
    </lineage>
</organism>
<protein>
    <submittedName>
        <fullName evidence="2">Uncharacterized protein</fullName>
    </submittedName>
</protein>
<reference evidence="2 3" key="1">
    <citation type="journal article" date="2015" name="Genome Biol. Evol.">
        <title>Phylogenomic analyses indicate that early fungi evolved digesting cell walls of algal ancestors of land plants.</title>
        <authorList>
            <person name="Chang Y."/>
            <person name="Wang S."/>
            <person name="Sekimoto S."/>
            <person name="Aerts A.L."/>
            <person name="Choi C."/>
            <person name="Clum A."/>
            <person name="LaButti K.M."/>
            <person name="Lindquist E.A."/>
            <person name="Yee Ngan C."/>
            <person name="Ohm R.A."/>
            <person name="Salamov A.A."/>
            <person name="Grigoriev I.V."/>
            <person name="Spatafora J.W."/>
            <person name="Berbee M.L."/>
        </authorList>
    </citation>
    <scope>NUCLEOTIDE SEQUENCE [LARGE SCALE GENOMIC DNA]</scope>
    <source>
        <strain evidence="2 3">JEL478</strain>
    </source>
</reference>
<dbReference type="AlphaFoldDB" id="A0A139A6I7"/>
<name>A0A139A6I7_GONPJ</name>
<evidence type="ECO:0000313" key="2">
    <source>
        <dbReference type="EMBL" id="KXS12416.1"/>
    </source>
</evidence>
<accession>A0A139A6I7</accession>
<keyword evidence="3" id="KW-1185">Reference proteome</keyword>
<feature type="region of interest" description="Disordered" evidence="1">
    <location>
        <begin position="1"/>
        <end position="30"/>
    </location>
</feature>
<feature type="compositionally biased region" description="Polar residues" evidence="1">
    <location>
        <begin position="42"/>
        <end position="51"/>
    </location>
</feature>
<evidence type="ECO:0000313" key="3">
    <source>
        <dbReference type="Proteomes" id="UP000070544"/>
    </source>
</evidence>